<evidence type="ECO:0000313" key="5">
    <source>
        <dbReference type="Proteomes" id="UP000677803"/>
    </source>
</evidence>
<proteinExistence type="predicted"/>
<dbReference type="Pfam" id="PF00048">
    <property type="entry name" value="IL8"/>
    <property type="match status" value="1"/>
</dbReference>
<dbReference type="Gene3D" id="2.40.50.40">
    <property type="match status" value="1"/>
</dbReference>
<evidence type="ECO:0000259" key="3">
    <source>
        <dbReference type="SMART" id="SM00199"/>
    </source>
</evidence>
<evidence type="ECO:0000256" key="1">
    <source>
        <dbReference type="ARBA" id="ARBA00022514"/>
    </source>
</evidence>
<dbReference type="GO" id="GO:0005615">
    <property type="term" value="C:extracellular space"/>
    <property type="evidence" value="ECO:0007669"/>
    <property type="project" value="UniProtKB-KW"/>
</dbReference>
<feature type="domain" description="Chemokine interleukin-8-like" evidence="3">
    <location>
        <begin position="29"/>
        <end position="88"/>
    </location>
</feature>
<keyword evidence="2" id="KW-0732">Signal</keyword>
<accession>A0A8S4ANR8</accession>
<dbReference type="Proteomes" id="UP000677803">
    <property type="component" value="Unassembled WGS sequence"/>
</dbReference>
<dbReference type="SMART" id="SM00199">
    <property type="entry name" value="SCY"/>
    <property type="match status" value="1"/>
</dbReference>
<gene>
    <name evidence="4" type="ORF">MMEN_LOCUS7103</name>
</gene>
<evidence type="ECO:0000256" key="2">
    <source>
        <dbReference type="SAM" id="SignalP"/>
    </source>
</evidence>
<dbReference type="OrthoDB" id="8457630at2759"/>
<reference evidence="4" key="1">
    <citation type="submission" date="2021-05" db="EMBL/GenBank/DDBJ databases">
        <authorList>
            <person name="Tigano A."/>
        </authorList>
    </citation>
    <scope>NUCLEOTIDE SEQUENCE</scope>
</reference>
<dbReference type="SUPFAM" id="SSF54117">
    <property type="entry name" value="Interleukin 8-like chemokines"/>
    <property type="match status" value="1"/>
</dbReference>
<comment type="caution">
    <text evidence="4">The sequence shown here is derived from an EMBL/GenBank/DDBJ whole genome shotgun (WGS) entry which is preliminary data.</text>
</comment>
<protein>
    <submittedName>
        <fullName evidence="4">(Atlantic silverside) hypothetical protein</fullName>
    </submittedName>
</protein>
<keyword evidence="5" id="KW-1185">Reference proteome</keyword>
<keyword evidence="1" id="KW-0202">Cytokine</keyword>
<name>A0A8S4ANR8_9TELE</name>
<dbReference type="PROSITE" id="PS51257">
    <property type="entry name" value="PROKAR_LIPOPROTEIN"/>
    <property type="match status" value="1"/>
</dbReference>
<feature type="signal peptide" evidence="2">
    <location>
        <begin position="1"/>
        <end position="19"/>
    </location>
</feature>
<dbReference type="GO" id="GO:0008009">
    <property type="term" value="F:chemokine activity"/>
    <property type="evidence" value="ECO:0007669"/>
    <property type="project" value="InterPro"/>
</dbReference>
<dbReference type="EMBL" id="CAJRST010006668">
    <property type="protein sequence ID" value="CAG5896069.1"/>
    <property type="molecule type" value="Genomic_DNA"/>
</dbReference>
<dbReference type="InterPro" id="IPR036048">
    <property type="entry name" value="Interleukin_8-like_sf"/>
</dbReference>
<organism evidence="4 5">
    <name type="scientific">Menidia menidia</name>
    <name type="common">Atlantic silverside</name>
    <dbReference type="NCBI Taxonomy" id="238744"/>
    <lineage>
        <taxon>Eukaryota</taxon>
        <taxon>Metazoa</taxon>
        <taxon>Chordata</taxon>
        <taxon>Craniata</taxon>
        <taxon>Vertebrata</taxon>
        <taxon>Euteleostomi</taxon>
        <taxon>Actinopterygii</taxon>
        <taxon>Neopterygii</taxon>
        <taxon>Teleostei</taxon>
        <taxon>Neoteleostei</taxon>
        <taxon>Acanthomorphata</taxon>
        <taxon>Ovalentaria</taxon>
        <taxon>Atherinomorphae</taxon>
        <taxon>Atheriniformes</taxon>
        <taxon>Atherinopsidae</taxon>
        <taxon>Menidiinae</taxon>
        <taxon>Menidia</taxon>
    </lineage>
</organism>
<evidence type="ECO:0000313" key="4">
    <source>
        <dbReference type="EMBL" id="CAG5896069.1"/>
    </source>
</evidence>
<sequence>MKILFVGLILLSIYSCIHSFAAHYPAGKNRPCCVSVFKKNISTLVTGNEYREQPAKYPCVNAVIFTTTEGQVCADPGASWVKKQIVNMKKVR</sequence>
<dbReference type="GO" id="GO:0006955">
    <property type="term" value="P:immune response"/>
    <property type="evidence" value="ECO:0007669"/>
    <property type="project" value="InterPro"/>
</dbReference>
<dbReference type="AlphaFoldDB" id="A0A8S4ANR8"/>
<dbReference type="InterPro" id="IPR001811">
    <property type="entry name" value="Chemokine_IL8-like_dom"/>
</dbReference>
<feature type="chain" id="PRO_5035824425" evidence="2">
    <location>
        <begin position="20"/>
        <end position="92"/>
    </location>
</feature>